<protein>
    <submittedName>
        <fullName evidence="2">Uncharacterized protein</fullName>
    </submittedName>
</protein>
<evidence type="ECO:0000313" key="3">
    <source>
        <dbReference type="Proteomes" id="UP001300496"/>
    </source>
</evidence>
<name>A0ABT2PFF7_9MICO</name>
<keyword evidence="1" id="KW-0472">Membrane</keyword>
<evidence type="ECO:0000313" key="2">
    <source>
        <dbReference type="EMBL" id="MCT9002608.1"/>
    </source>
</evidence>
<comment type="caution">
    <text evidence="2">The sequence shown here is derived from an EMBL/GenBank/DDBJ whole genome shotgun (WGS) entry which is preliminary data.</text>
</comment>
<dbReference type="RefSeq" id="WP_261607147.1">
    <property type="nucleotide sequence ID" value="NZ_JAODOR010000011.1"/>
</dbReference>
<gene>
    <name evidence="2" type="ORF">N4R40_09565</name>
</gene>
<feature type="transmembrane region" description="Helical" evidence="1">
    <location>
        <begin position="212"/>
        <end position="235"/>
    </location>
</feature>
<sequence>MNVSISPLYKAYAAVEEYPQKAERDAAAAAAASAAAERTQQTERAELARTHAAHIDDAKRQTAAAVELLEARLRKIAQSASEKGVIPATSATAIGIPGFDETAATDALLGSLLLEQTQLERGLRDLEAQRLREAEESRARTNDSVTIAIALVAVLVVTFVGANVAGVLVALLSMMLIRFRLNGTPSAFMSRRAVSVPLITHDRRVRSAQTGVVGGLFMVVALSLALSVSLSVAMLGLPAGLQLVGLLPGVEALTGIVSTVTFWAGVVFGAVVFIVGATRVRAR</sequence>
<dbReference type="Proteomes" id="UP001300496">
    <property type="component" value="Unassembled WGS sequence"/>
</dbReference>
<accession>A0ABT2PFF7</accession>
<dbReference type="EMBL" id="JAODOR010000011">
    <property type="protein sequence ID" value="MCT9002608.1"/>
    <property type="molecule type" value="Genomic_DNA"/>
</dbReference>
<keyword evidence="1" id="KW-0812">Transmembrane</keyword>
<feature type="transmembrane region" description="Helical" evidence="1">
    <location>
        <begin position="147"/>
        <end position="172"/>
    </location>
</feature>
<reference evidence="2 3" key="1">
    <citation type="journal article" date="2024" name="Int. J. Syst. Evol. Microbiol.">
        <title>Microbacterium memoriense sp. nov., a member of the Actinomycetota from marine beach sediment of the north coast of Portugal.</title>
        <authorList>
            <person name="Santos J.D.N.D."/>
            <person name="Klimek D."/>
            <person name="Calusinska M."/>
            <person name="Lobo-da-Cunha A."/>
            <person name="Catita J."/>
            <person name="Goncalves H."/>
            <person name="Gonzalez I."/>
            <person name="Lage O.M."/>
        </authorList>
    </citation>
    <scope>NUCLEOTIDE SEQUENCE [LARGE SCALE GENOMIC DNA]</scope>
    <source>
        <strain evidence="2 3">PMIC_1C1B</strain>
    </source>
</reference>
<organism evidence="2 3">
    <name type="scientific">Microbacterium memoriense</name>
    <dbReference type="NCBI Taxonomy" id="2978350"/>
    <lineage>
        <taxon>Bacteria</taxon>
        <taxon>Bacillati</taxon>
        <taxon>Actinomycetota</taxon>
        <taxon>Actinomycetes</taxon>
        <taxon>Micrococcales</taxon>
        <taxon>Microbacteriaceae</taxon>
        <taxon>Microbacterium</taxon>
    </lineage>
</organism>
<proteinExistence type="predicted"/>
<keyword evidence="1" id="KW-1133">Transmembrane helix</keyword>
<evidence type="ECO:0000256" key="1">
    <source>
        <dbReference type="SAM" id="Phobius"/>
    </source>
</evidence>
<feature type="transmembrane region" description="Helical" evidence="1">
    <location>
        <begin position="255"/>
        <end position="277"/>
    </location>
</feature>
<keyword evidence="3" id="KW-1185">Reference proteome</keyword>